<dbReference type="EMBL" id="SLZV01000011">
    <property type="protein sequence ID" value="TCS68067.1"/>
    <property type="molecule type" value="Genomic_DNA"/>
</dbReference>
<gene>
    <name evidence="1" type="ORF">EDD74_1114</name>
</gene>
<organism evidence="1 2">
    <name type="scientific">Faecalimonas umbilicata</name>
    <dbReference type="NCBI Taxonomy" id="1912855"/>
    <lineage>
        <taxon>Bacteria</taxon>
        <taxon>Bacillati</taxon>
        <taxon>Bacillota</taxon>
        <taxon>Clostridia</taxon>
        <taxon>Lachnospirales</taxon>
        <taxon>Lachnospiraceae</taxon>
        <taxon>Faecalimonas</taxon>
    </lineage>
</organism>
<dbReference type="AlphaFoldDB" id="A0A4R3JRB9"/>
<accession>A0A4R3JRB9</accession>
<protein>
    <submittedName>
        <fullName evidence="1">Uncharacterized protein</fullName>
    </submittedName>
</protein>
<evidence type="ECO:0000313" key="1">
    <source>
        <dbReference type="EMBL" id="TCS68067.1"/>
    </source>
</evidence>
<dbReference type="Proteomes" id="UP000294613">
    <property type="component" value="Unassembled WGS sequence"/>
</dbReference>
<reference evidence="1 2" key="1">
    <citation type="submission" date="2019-03" db="EMBL/GenBank/DDBJ databases">
        <title>Genomic Encyclopedia of Type Strains, Phase IV (KMG-IV): sequencing the most valuable type-strain genomes for metagenomic binning, comparative biology and taxonomic classification.</title>
        <authorList>
            <person name="Goeker M."/>
        </authorList>
    </citation>
    <scope>NUCLEOTIDE SEQUENCE [LARGE SCALE GENOMIC DNA]</scope>
    <source>
        <strain evidence="1 2">DSM 103426</strain>
    </source>
</reference>
<evidence type="ECO:0000313" key="2">
    <source>
        <dbReference type="Proteomes" id="UP000294613"/>
    </source>
</evidence>
<proteinExistence type="predicted"/>
<sequence length="42" mass="4895">MRNFKGFVEKSKYRKMMSNIGLYRKIGSTKGIQKILMGVQKV</sequence>
<name>A0A4R3JRB9_9FIRM</name>
<comment type="caution">
    <text evidence="1">The sequence shown here is derived from an EMBL/GenBank/DDBJ whole genome shotgun (WGS) entry which is preliminary data.</text>
</comment>